<proteinExistence type="predicted"/>
<dbReference type="AlphaFoldDB" id="A0A0H2R2J5"/>
<dbReference type="Proteomes" id="UP000053477">
    <property type="component" value="Unassembled WGS sequence"/>
</dbReference>
<sequence>MSNSPERKHISMWVEYSVKKPNRRTCRVDCFRFSDFKSYACVEKIRRRVIAFQTLNQQSFEKFLVKRDFILDNPKRQPELPSKRIARKECGRSRESGYLLKNPDERDRDLQRKTQTFIKIKRKPMKTRKIEEPLSMPMNRRDDAMTLEGERGKNSPHPIQLRSQSLETDDENKDCVPGRRSFFVGRLLLIETWKFESRVGKSERHRAFGVRAETRRSEREVTNGRQDGGDEVLKSSTQSRLKLEFIKSQTRAAGLPLAFWPSTGFLVISTIGVRVHEIQRKKITGGRDEELEKSGWVIRSFIDSEGSLMIVRRRLKNETLALELSWGTNRGWASRCVFDETSALLSWLVRARLQRRRRLSEKSSAPVGIPRSPYFGRIGGYKTPDGRRDVIIISGLETDQNSAFANQDDDASLLACFTSSIA</sequence>
<reference evidence="2 3" key="1">
    <citation type="submission" date="2015-04" db="EMBL/GenBank/DDBJ databases">
        <title>Complete genome sequence of Schizopora paradoxa KUC8140, a cosmopolitan wood degrader in East Asia.</title>
        <authorList>
            <consortium name="DOE Joint Genome Institute"/>
            <person name="Min B."/>
            <person name="Park H."/>
            <person name="Jang Y."/>
            <person name="Kim J.-J."/>
            <person name="Kim K.H."/>
            <person name="Pangilinan J."/>
            <person name="Lipzen A."/>
            <person name="Riley R."/>
            <person name="Grigoriev I.V."/>
            <person name="Spatafora J.W."/>
            <person name="Choi I.-G."/>
        </authorList>
    </citation>
    <scope>NUCLEOTIDE SEQUENCE [LARGE SCALE GENOMIC DNA]</scope>
    <source>
        <strain evidence="2 3">KUC8140</strain>
    </source>
</reference>
<protein>
    <submittedName>
        <fullName evidence="2">Uncharacterized protein</fullName>
    </submittedName>
</protein>
<keyword evidence="3" id="KW-1185">Reference proteome</keyword>
<dbReference type="EMBL" id="KQ086247">
    <property type="protein sequence ID" value="KLO06004.1"/>
    <property type="molecule type" value="Genomic_DNA"/>
</dbReference>
<feature type="region of interest" description="Disordered" evidence="1">
    <location>
        <begin position="148"/>
        <end position="173"/>
    </location>
</feature>
<evidence type="ECO:0000313" key="3">
    <source>
        <dbReference type="Proteomes" id="UP000053477"/>
    </source>
</evidence>
<dbReference type="InParanoid" id="A0A0H2R2J5"/>
<gene>
    <name evidence="2" type="ORF">SCHPADRAFT_895818</name>
</gene>
<evidence type="ECO:0000313" key="2">
    <source>
        <dbReference type="EMBL" id="KLO06004.1"/>
    </source>
</evidence>
<name>A0A0H2R2J5_9AGAM</name>
<organism evidence="2 3">
    <name type="scientific">Schizopora paradoxa</name>
    <dbReference type="NCBI Taxonomy" id="27342"/>
    <lineage>
        <taxon>Eukaryota</taxon>
        <taxon>Fungi</taxon>
        <taxon>Dikarya</taxon>
        <taxon>Basidiomycota</taxon>
        <taxon>Agaricomycotina</taxon>
        <taxon>Agaricomycetes</taxon>
        <taxon>Hymenochaetales</taxon>
        <taxon>Schizoporaceae</taxon>
        <taxon>Schizopora</taxon>
    </lineage>
</organism>
<feature type="compositionally biased region" description="Basic and acidic residues" evidence="1">
    <location>
        <begin position="211"/>
        <end position="233"/>
    </location>
</feature>
<feature type="region of interest" description="Disordered" evidence="1">
    <location>
        <begin position="211"/>
        <end position="235"/>
    </location>
</feature>
<accession>A0A0H2R2J5</accession>
<evidence type="ECO:0000256" key="1">
    <source>
        <dbReference type="SAM" id="MobiDB-lite"/>
    </source>
</evidence>